<dbReference type="Gene3D" id="3.30.200.20">
    <property type="entry name" value="Phosphorylase Kinase, domain 1"/>
    <property type="match status" value="1"/>
</dbReference>
<dbReference type="AlphaFoldDB" id="A0ABD2QK47"/>
<name>A0ABD2QK47_9PLAT</name>
<dbReference type="PROSITE" id="PS50011">
    <property type="entry name" value="PROTEIN_KINASE_DOM"/>
    <property type="match status" value="1"/>
</dbReference>
<evidence type="ECO:0000259" key="2">
    <source>
        <dbReference type="PROSITE" id="PS50011"/>
    </source>
</evidence>
<dbReference type="Gene3D" id="1.10.510.10">
    <property type="entry name" value="Transferase(Phosphotransferase) domain 1"/>
    <property type="match status" value="1"/>
</dbReference>
<keyword evidence="3" id="KW-0418">Kinase</keyword>
<accession>A0ABD2QK47</accession>
<keyword evidence="1" id="KW-0067">ATP-binding</keyword>
<dbReference type="InterPro" id="IPR011009">
    <property type="entry name" value="Kinase-like_dom_sf"/>
</dbReference>
<dbReference type="PANTHER" id="PTHR24419:SF18">
    <property type="entry name" value="SERINE_THREONINE-PROTEIN KINASE HASPIN"/>
    <property type="match status" value="1"/>
</dbReference>
<keyword evidence="4" id="KW-1185">Reference proteome</keyword>
<feature type="binding site" evidence="1">
    <location>
        <position position="193"/>
    </location>
    <ligand>
        <name>ATP</name>
        <dbReference type="ChEBI" id="CHEBI:30616"/>
    </ligand>
</feature>
<dbReference type="Pfam" id="PF12330">
    <property type="entry name" value="Haspin_kinase"/>
    <property type="match status" value="1"/>
</dbReference>
<keyword evidence="1" id="KW-0547">Nucleotide-binding</keyword>
<protein>
    <submittedName>
        <fullName evidence="3">Serine/threonine-protein kinase haspin</fullName>
    </submittedName>
</protein>
<comment type="caution">
    <text evidence="3">The sequence shown here is derived from an EMBL/GenBank/DDBJ whole genome shotgun (WGS) entry which is preliminary data.</text>
</comment>
<keyword evidence="3" id="KW-0808">Transferase</keyword>
<feature type="domain" description="Protein kinase" evidence="2">
    <location>
        <begin position="165"/>
        <end position="423"/>
    </location>
</feature>
<dbReference type="Proteomes" id="UP001626550">
    <property type="component" value="Unassembled WGS sequence"/>
</dbReference>
<dbReference type="EMBL" id="JBJKFK010000093">
    <property type="protein sequence ID" value="KAL3319884.1"/>
    <property type="molecule type" value="Genomic_DNA"/>
</dbReference>
<dbReference type="GO" id="GO:0005524">
    <property type="term" value="F:ATP binding"/>
    <property type="evidence" value="ECO:0007669"/>
    <property type="project" value="UniProtKB-UniRule"/>
</dbReference>
<sequence length="423" mass="48013">MNTREENGSFSAKASRFLKTPSETIACVRKSLKKLSLNKNTTKVDSPGDFFGKLAEATPVHSKPRSLNAFKSALKELHSPIAYGRQDYIPETPMNVRRFTMGRESLCLMSARKTDAFIKRITRNFSSSDFSVLVSCIGDDPHKALFKLANQSKFYSFTKYFTEKSKDVKKLGEGSFAEVFLCPHRVGHSTAVKLMPIEGEVTFNDSKQKKINEIFPELLIAQSISSLQPFCSVFSVLDSVRLIRGAFTSKLIKCWEDYDACNNSENDHPVRFPKHQLWIACESAFAGYPLEDACPPCPLARLAIWKQVAAGLAVAEDQLSFEHRDLHWGNILVLDSLRETSSPSCAYCLESNRFENFKLGGHDINIESHGVKPIIIDFTLSRITYKGEYPIFLDLGKDPELFECEGDYQFDIYRLMRRYTKYF</sequence>
<reference evidence="3 4" key="1">
    <citation type="submission" date="2024-11" db="EMBL/GenBank/DDBJ databases">
        <title>Adaptive evolution of stress response genes in parasites aligns with host niche diversity.</title>
        <authorList>
            <person name="Hahn C."/>
            <person name="Resl P."/>
        </authorList>
    </citation>
    <scope>NUCLEOTIDE SEQUENCE [LARGE SCALE GENOMIC DNA]</scope>
    <source>
        <strain evidence="3">EGGRZ-B1_66</strain>
        <tissue evidence="3">Body</tissue>
    </source>
</reference>
<gene>
    <name evidence="3" type="primary">GSG2_2</name>
    <name evidence="3" type="ORF">Ciccas_001436</name>
</gene>
<dbReference type="InterPro" id="IPR000719">
    <property type="entry name" value="Prot_kinase_dom"/>
</dbReference>
<evidence type="ECO:0000313" key="3">
    <source>
        <dbReference type="EMBL" id="KAL3319884.1"/>
    </source>
</evidence>
<dbReference type="PANTHER" id="PTHR24419">
    <property type="entry name" value="INTERLEUKIN-1 RECEPTOR-ASSOCIATED KINASE"/>
    <property type="match status" value="1"/>
</dbReference>
<organism evidence="3 4">
    <name type="scientific">Cichlidogyrus casuarinus</name>
    <dbReference type="NCBI Taxonomy" id="1844966"/>
    <lineage>
        <taxon>Eukaryota</taxon>
        <taxon>Metazoa</taxon>
        <taxon>Spiralia</taxon>
        <taxon>Lophotrochozoa</taxon>
        <taxon>Platyhelminthes</taxon>
        <taxon>Monogenea</taxon>
        <taxon>Monopisthocotylea</taxon>
        <taxon>Dactylogyridea</taxon>
        <taxon>Ancyrocephalidae</taxon>
        <taxon>Cichlidogyrus</taxon>
    </lineage>
</organism>
<dbReference type="SUPFAM" id="SSF56112">
    <property type="entry name" value="Protein kinase-like (PK-like)"/>
    <property type="match status" value="1"/>
</dbReference>
<dbReference type="PROSITE" id="PS00107">
    <property type="entry name" value="PROTEIN_KINASE_ATP"/>
    <property type="match status" value="1"/>
</dbReference>
<evidence type="ECO:0000313" key="4">
    <source>
        <dbReference type="Proteomes" id="UP001626550"/>
    </source>
</evidence>
<proteinExistence type="predicted"/>
<evidence type="ECO:0000256" key="1">
    <source>
        <dbReference type="PROSITE-ProRule" id="PRU10141"/>
    </source>
</evidence>
<dbReference type="InterPro" id="IPR017441">
    <property type="entry name" value="Protein_kinase_ATP_BS"/>
</dbReference>
<dbReference type="GO" id="GO:0016301">
    <property type="term" value="F:kinase activity"/>
    <property type="evidence" value="ECO:0007669"/>
    <property type="project" value="UniProtKB-KW"/>
</dbReference>